<feature type="domain" description="HTH cro/C1-type" evidence="1">
    <location>
        <begin position="15"/>
        <end position="69"/>
    </location>
</feature>
<dbReference type="EMBL" id="PVLV01000121">
    <property type="protein sequence ID" value="PRH79423.1"/>
    <property type="molecule type" value="Genomic_DNA"/>
</dbReference>
<keyword evidence="3" id="KW-1185">Reference proteome</keyword>
<accession>A0A2S9PYJ3</accession>
<dbReference type="InterPro" id="IPR010982">
    <property type="entry name" value="Lambda_DNA-bd_dom_sf"/>
</dbReference>
<evidence type="ECO:0000313" key="3">
    <source>
        <dbReference type="Proteomes" id="UP000239322"/>
    </source>
</evidence>
<dbReference type="AlphaFoldDB" id="A0A2S9PYJ3"/>
<dbReference type="GO" id="GO:0003677">
    <property type="term" value="F:DNA binding"/>
    <property type="evidence" value="ECO:0007669"/>
    <property type="project" value="InterPro"/>
</dbReference>
<sequence length="165" mass="18271">MTRRSRDKKRFGQWLKLIMLTRGLTGVEIAEATGVDNSAVSKWRNGTLLPGEEACEKLAKFLDVDPLRLAVTAGLISEEIARVPPLPPPDDTELAAVERESIADLVSKKISRKRDREALLAALEALSERDNYANAPDGQMQEALHRIDQATQKLLALLEVKDSDQ</sequence>
<gene>
    <name evidence="2" type="ORF">C6N75_10100</name>
</gene>
<dbReference type="SUPFAM" id="SSF47413">
    <property type="entry name" value="lambda repressor-like DNA-binding domains"/>
    <property type="match status" value="1"/>
</dbReference>
<protein>
    <recommendedName>
        <fullName evidence="1">HTH cro/C1-type domain-containing protein</fullName>
    </recommendedName>
</protein>
<evidence type="ECO:0000313" key="2">
    <source>
        <dbReference type="EMBL" id="PRH79423.1"/>
    </source>
</evidence>
<dbReference type="SMART" id="SM00530">
    <property type="entry name" value="HTH_XRE"/>
    <property type="match status" value="1"/>
</dbReference>
<dbReference type="Proteomes" id="UP000239322">
    <property type="component" value="Unassembled WGS sequence"/>
</dbReference>
<evidence type="ECO:0000259" key="1">
    <source>
        <dbReference type="PROSITE" id="PS50943"/>
    </source>
</evidence>
<organism evidence="2 3">
    <name type="scientific">Streptomyces solincola</name>
    <dbReference type="NCBI Taxonomy" id="2100817"/>
    <lineage>
        <taxon>Bacteria</taxon>
        <taxon>Bacillati</taxon>
        <taxon>Actinomycetota</taxon>
        <taxon>Actinomycetes</taxon>
        <taxon>Kitasatosporales</taxon>
        <taxon>Streptomycetaceae</taxon>
        <taxon>Streptomyces</taxon>
    </lineage>
</organism>
<name>A0A2S9PYJ3_9ACTN</name>
<dbReference type="Pfam" id="PF01381">
    <property type="entry name" value="HTH_3"/>
    <property type="match status" value="1"/>
</dbReference>
<comment type="caution">
    <text evidence="2">The sequence shown here is derived from an EMBL/GenBank/DDBJ whole genome shotgun (WGS) entry which is preliminary data.</text>
</comment>
<dbReference type="InterPro" id="IPR001387">
    <property type="entry name" value="Cro/C1-type_HTH"/>
</dbReference>
<dbReference type="OrthoDB" id="4425432at2"/>
<reference evidence="2 3" key="1">
    <citation type="submission" date="2018-03" db="EMBL/GenBank/DDBJ databases">
        <title>Novel Streptomyces sp. from soil.</title>
        <authorList>
            <person name="Tan G.Y.A."/>
            <person name="Lee Z.Y."/>
        </authorList>
    </citation>
    <scope>NUCLEOTIDE SEQUENCE [LARGE SCALE GENOMIC DNA]</scope>
    <source>
        <strain evidence="2 3">ST5x</strain>
    </source>
</reference>
<dbReference type="Gene3D" id="1.10.260.40">
    <property type="entry name" value="lambda repressor-like DNA-binding domains"/>
    <property type="match status" value="1"/>
</dbReference>
<dbReference type="RefSeq" id="WP_105868539.1">
    <property type="nucleotide sequence ID" value="NZ_PVLV01000121.1"/>
</dbReference>
<dbReference type="CDD" id="cd00093">
    <property type="entry name" value="HTH_XRE"/>
    <property type="match status" value="1"/>
</dbReference>
<proteinExistence type="predicted"/>
<dbReference type="PROSITE" id="PS50943">
    <property type="entry name" value="HTH_CROC1"/>
    <property type="match status" value="1"/>
</dbReference>